<organism evidence="8 9">
    <name type="scientific">Candidatus Xenohaliotis californiensis</name>
    <dbReference type="NCBI Taxonomy" id="84677"/>
    <lineage>
        <taxon>Bacteria</taxon>
        <taxon>Pseudomonadati</taxon>
        <taxon>Pseudomonadota</taxon>
        <taxon>Alphaproteobacteria</taxon>
        <taxon>Rickettsiales</taxon>
        <taxon>Anaplasmataceae</taxon>
        <taxon>Candidatus Xenohaliotis</taxon>
    </lineage>
</organism>
<reference evidence="8 9" key="1">
    <citation type="submission" date="2024-01" db="EMBL/GenBank/DDBJ databases">
        <authorList>
            <person name="Kunselman E."/>
        </authorList>
    </citation>
    <scope>NUCLEOTIDE SEQUENCE [LARGE SCALE GENOMIC DNA]</scope>
    <source>
        <strain evidence="8">2 abalone samples</strain>
    </source>
</reference>
<evidence type="ECO:0000313" key="9">
    <source>
        <dbReference type="Proteomes" id="UP001314181"/>
    </source>
</evidence>
<dbReference type="InterPro" id="IPR015424">
    <property type="entry name" value="PyrdxlP-dep_Trfase"/>
</dbReference>
<proteinExistence type="predicted"/>
<dbReference type="Gene3D" id="3.90.1150.10">
    <property type="entry name" value="Aspartate Aminotransferase, domain 1"/>
    <property type="match status" value="1"/>
</dbReference>
<dbReference type="NCBIfam" id="NF003346">
    <property type="entry name" value="PRK04366.1"/>
    <property type="match status" value="1"/>
</dbReference>
<dbReference type="InterPro" id="IPR000192">
    <property type="entry name" value="Aminotrans_V_dom"/>
</dbReference>
<dbReference type="PANTHER" id="PTHR11773:SF1">
    <property type="entry name" value="GLYCINE DEHYDROGENASE (DECARBOXYLATING), MITOCHONDRIAL"/>
    <property type="match status" value="1"/>
</dbReference>
<gene>
    <name evidence="8" type="primary">gcvPB</name>
    <name evidence="8" type="ORF">CAXC1_80037</name>
</gene>
<dbReference type="PANTHER" id="PTHR11773">
    <property type="entry name" value="GLYCINE DEHYDROGENASE, DECARBOXYLATING"/>
    <property type="match status" value="1"/>
</dbReference>
<dbReference type="InterPro" id="IPR015422">
    <property type="entry name" value="PyrdxlP-dep_Trfase_small"/>
</dbReference>
<dbReference type="Proteomes" id="UP001314181">
    <property type="component" value="Unassembled WGS sequence"/>
</dbReference>
<dbReference type="Pfam" id="PF00266">
    <property type="entry name" value="Aminotran_5"/>
    <property type="match status" value="1"/>
</dbReference>
<sequence>MSKQHPLLYNEKIIYDYNKKGSVGVDLPETKNVKTRTGLPARKNIGLPELSEPEIIKHFTRLSKLNYSIDTGIYPLGSCTMKYNPKFNDKIANMAEFTDIHPLQDESSVQGALEAMYIMQKYLAELSGLPHVTLSPAAGAHGELAGLKVIQKAHQNAGREKMTVIIPDSAHGTNPATAAMCGYSITTIKSNKNGMVDVEILSNAINANTAAVMLTVPSTCGVFDADILQISNIIKKAGAYLYCDGANFNAMVGKIKPADFGTDVMHFNLHKTFSTPHGGGGPGCGPLAVSEELKNFLPIPYVVKKLRKYSLVTKKKNSAGRLKAFHGHFTVIVRALAYIMSCGLDGLKQVSEDALLNANYILYKLQKHYHVPFGKTCAHECLITDAKQRKYGITANHIAKTLIQNGIHPMTIYFPLIVNGAMLIEPTETENKESLDNFIATMIKIAKQAEMGEKENLLINPTNTPVQAVNETLAARNPKIVRELTCLATE</sequence>
<feature type="domain" description="Aminotransferase class V" evidence="6">
    <location>
        <begin position="154"/>
        <end position="315"/>
    </location>
</feature>
<dbReference type="Gene3D" id="3.40.640.10">
    <property type="entry name" value="Type I PLP-dependent aspartate aminotransferase-like (Major domain)"/>
    <property type="match status" value="1"/>
</dbReference>
<evidence type="ECO:0000256" key="4">
    <source>
        <dbReference type="ARBA" id="ARBA00023002"/>
    </source>
</evidence>
<keyword evidence="3" id="KW-0663">Pyridoxal phosphate</keyword>
<dbReference type="GO" id="GO:0004375">
    <property type="term" value="F:glycine dehydrogenase (decarboxylating) activity"/>
    <property type="evidence" value="ECO:0007669"/>
    <property type="project" value="UniProtKB-EC"/>
</dbReference>
<comment type="function">
    <text evidence="1">The glycine cleavage system catalyzes the degradation of glycine. The P protein binds the alpha-amino group of glycine through its pyridoxal phosphate cofactor; CO(2) is released and the remaining methylamine moiety is then transferred to the lipoamide cofactor of the H protein.</text>
</comment>
<dbReference type="EC" id="1.4.4.2" evidence="2"/>
<name>A0ABP0EUB1_9RICK</name>
<comment type="caution">
    <text evidence="8">The sequence shown here is derived from an EMBL/GenBank/DDBJ whole genome shotgun (WGS) entry which is preliminary data.</text>
</comment>
<dbReference type="InterPro" id="IPR015421">
    <property type="entry name" value="PyrdxlP-dep_Trfase_major"/>
</dbReference>
<accession>A0ABP0EUB1</accession>
<evidence type="ECO:0000259" key="7">
    <source>
        <dbReference type="Pfam" id="PF21478"/>
    </source>
</evidence>
<evidence type="ECO:0000259" key="6">
    <source>
        <dbReference type="Pfam" id="PF00266"/>
    </source>
</evidence>
<dbReference type="SUPFAM" id="SSF53383">
    <property type="entry name" value="PLP-dependent transferases"/>
    <property type="match status" value="1"/>
</dbReference>
<comment type="catalytic activity">
    <reaction evidence="5">
        <text>N(6)-[(R)-lipoyl]-L-lysyl-[glycine-cleavage complex H protein] + glycine + H(+) = N(6)-[(R)-S(8)-aminomethyldihydrolipoyl]-L-lysyl-[glycine-cleavage complex H protein] + CO2</text>
        <dbReference type="Rhea" id="RHEA:24304"/>
        <dbReference type="Rhea" id="RHEA-COMP:10494"/>
        <dbReference type="Rhea" id="RHEA-COMP:10495"/>
        <dbReference type="ChEBI" id="CHEBI:15378"/>
        <dbReference type="ChEBI" id="CHEBI:16526"/>
        <dbReference type="ChEBI" id="CHEBI:57305"/>
        <dbReference type="ChEBI" id="CHEBI:83099"/>
        <dbReference type="ChEBI" id="CHEBI:83143"/>
        <dbReference type="EC" id="1.4.4.2"/>
    </reaction>
</comment>
<dbReference type="InterPro" id="IPR049316">
    <property type="entry name" value="GDC-P_C"/>
</dbReference>
<dbReference type="InterPro" id="IPR020581">
    <property type="entry name" value="GDC_P"/>
</dbReference>
<dbReference type="Gene3D" id="6.20.440.10">
    <property type="match status" value="1"/>
</dbReference>
<keyword evidence="9" id="KW-1185">Reference proteome</keyword>
<protein>
    <recommendedName>
        <fullName evidence="2">glycine dehydrogenase (aminomethyl-transferring)</fullName>
        <ecNumber evidence="2">1.4.4.2</ecNumber>
    </recommendedName>
</protein>
<evidence type="ECO:0000256" key="1">
    <source>
        <dbReference type="ARBA" id="ARBA00003788"/>
    </source>
</evidence>
<evidence type="ECO:0000256" key="2">
    <source>
        <dbReference type="ARBA" id="ARBA00012134"/>
    </source>
</evidence>
<feature type="domain" description="Glycine dehydrogenase C-terminal" evidence="7">
    <location>
        <begin position="351"/>
        <end position="454"/>
    </location>
</feature>
<dbReference type="Pfam" id="PF21478">
    <property type="entry name" value="GcvP2_C"/>
    <property type="match status" value="1"/>
</dbReference>
<dbReference type="RefSeq" id="WP_338364923.1">
    <property type="nucleotide sequence ID" value="NZ_CAWVOK010000034.1"/>
</dbReference>
<keyword evidence="4 8" id="KW-0560">Oxidoreductase</keyword>
<dbReference type="EMBL" id="CAWVOK010000034">
    <property type="protein sequence ID" value="CAK8163579.1"/>
    <property type="molecule type" value="Genomic_DNA"/>
</dbReference>
<evidence type="ECO:0000256" key="5">
    <source>
        <dbReference type="ARBA" id="ARBA00049026"/>
    </source>
</evidence>
<evidence type="ECO:0000256" key="3">
    <source>
        <dbReference type="ARBA" id="ARBA00022898"/>
    </source>
</evidence>
<evidence type="ECO:0000313" key="8">
    <source>
        <dbReference type="EMBL" id="CAK8163579.1"/>
    </source>
</evidence>